<evidence type="ECO:0000259" key="1">
    <source>
        <dbReference type="PROSITE" id="PS50878"/>
    </source>
</evidence>
<dbReference type="PROSITE" id="PS50878">
    <property type="entry name" value="RT_POL"/>
    <property type="match status" value="1"/>
</dbReference>
<dbReference type="PANTHER" id="PTHR34047">
    <property type="entry name" value="NUCLEAR INTRON MATURASE 1, MITOCHONDRIAL-RELATED"/>
    <property type="match status" value="1"/>
</dbReference>
<accession>A0A2M7AXH3</accession>
<comment type="caution">
    <text evidence="2">The sequence shown here is derived from an EMBL/GenBank/DDBJ whole genome shotgun (WGS) entry which is preliminary data.</text>
</comment>
<evidence type="ECO:0000313" key="2">
    <source>
        <dbReference type="EMBL" id="PIU75286.1"/>
    </source>
</evidence>
<dbReference type="Pfam" id="PF00078">
    <property type="entry name" value="RVT_1"/>
    <property type="match status" value="1"/>
</dbReference>
<dbReference type="CDD" id="cd01651">
    <property type="entry name" value="RT_G2_intron"/>
    <property type="match status" value="1"/>
</dbReference>
<organism evidence="2 3">
    <name type="scientific">Candidatus Portnoybacteria bacterium CG06_land_8_20_14_3_00_39_12</name>
    <dbReference type="NCBI Taxonomy" id="1974809"/>
    <lineage>
        <taxon>Bacteria</taxon>
        <taxon>Candidatus Portnoyibacteriota</taxon>
    </lineage>
</organism>
<dbReference type="AlphaFoldDB" id="A0A2M7AXH3"/>
<gene>
    <name evidence="2" type="ORF">COS76_01575</name>
</gene>
<dbReference type="SUPFAM" id="SSF56672">
    <property type="entry name" value="DNA/RNA polymerases"/>
    <property type="match status" value="1"/>
</dbReference>
<proteinExistence type="predicted"/>
<reference evidence="3" key="1">
    <citation type="submission" date="2017-09" db="EMBL/GenBank/DDBJ databases">
        <title>Depth-based differentiation of microbial function through sediment-hosted aquifers and enrichment of novel symbionts in the deep terrestrial subsurface.</title>
        <authorList>
            <person name="Probst A.J."/>
            <person name="Ladd B."/>
            <person name="Jarett J.K."/>
            <person name="Geller-Mcgrath D.E."/>
            <person name="Sieber C.M.K."/>
            <person name="Emerson J.B."/>
            <person name="Anantharaman K."/>
            <person name="Thomas B.C."/>
            <person name="Malmstrom R."/>
            <person name="Stieglmeier M."/>
            <person name="Klingl A."/>
            <person name="Woyke T."/>
            <person name="Ryan C.M."/>
            <person name="Banfield J.F."/>
        </authorList>
    </citation>
    <scope>NUCLEOTIDE SEQUENCE [LARGE SCALE GENOMIC DNA]</scope>
</reference>
<dbReference type="InterPro" id="IPR000477">
    <property type="entry name" value="RT_dom"/>
</dbReference>
<dbReference type="PANTHER" id="PTHR34047:SF8">
    <property type="entry name" value="PROTEIN YKFC"/>
    <property type="match status" value="1"/>
</dbReference>
<dbReference type="Proteomes" id="UP000228775">
    <property type="component" value="Unassembled WGS sequence"/>
</dbReference>
<feature type="domain" description="Reverse transcriptase" evidence="1">
    <location>
        <begin position="1"/>
        <end position="294"/>
    </location>
</feature>
<dbReference type="InterPro" id="IPR051083">
    <property type="entry name" value="GrpII_Intron_Splice-Mob/Def"/>
</dbReference>
<name>A0A2M7AXH3_9BACT</name>
<dbReference type="EMBL" id="PEVY01000034">
    <property type="protein sequence ID" value="PIU75286.1"/>
    <property type="molecule type" value="Genomic_DNA"/>
</dbReference>
<evidence type="ECO:0000313" key="3">
    <source>
        <dbReference type="Proteomes" id="UP000228775"/>
    </source>
</evidence>
<dbReference type="InterPro" id="IPR043502">
    <property type="entry name" value="DNA/RNA_pol_sf"/>
</dbReference>
<sequence length="391" mass="46843">MEDTDIFSFENLLKSYYRCRKNKRYTFNAAKFEINFEKELLKLEQELKSYTYQPGGYICFAITDPKLREVWATDFRDRVVHHLLISYLEPIWERKFIFHSYACRKEKGAHKAIRYLKRDMRTASANFTKPIYYLKIDIQSFFPSIDKNILYSLIKKHTRNPEILWLCRKIIFQNPTDNYVIKGDRNLLFSVPKHKSLFYGPKNKGLPIGNLTSQFFANLYLGELDQFVKHQLKCRSYFRYMDDFVILHSSKAQLLDWRDEISSFAQRYLQLRLHPTKQILQPINNGINWLGYIIKPDYLLSRRRVVGNLKQKLYYFNLQLQAFPTPEFIQEVQACVNSYYGHFKHANCFNLRKALYSKHFKELKNFLKPANKDFSHFLIVDDLLKQNWGTS</sequence>
<protein>
    <recommendedName>
        <fullName evidence="1">Reverse transcriptase domain-containing protein</fullName>
    </recommendedName>
</protein>